<proteinExistence type="predicted"/>
<keyword evidence="1" id="KW-1133">Transmembrane helix</keyword>
<sequence length="164" mass="17612">MSTPLPTTRELVLKYATTVAAGFAFWGTVWNLVYDRFLYRFIKICVGDVDPGNLSSLNTCKPISHVSWVLIVSCAVLGAGLAVGHAVERASRAGQSTRAAPGRPGPQVSPFAVNPPWPATSSAAGRPAEPPPARDRFAFFGDKRLVGLWTLCGVLVGIIQIFFR</sequence>
<protein>
    <submittedName>
        <fullName evidence="2">Uncharacterized protein</fullName>
    </submittedName>
</protein>
<feature type="transmembrane region" description="Helical" evidence="1">
    <location>
        <begin position="145"/>
        <end position="163"/>
    </location>
</feature>
<keyword evidence="1" id="KW-0812">Transmembrane</keyword>
<gene>
    <name evidence="2" type="ORF">G7043_39445</name>
</gene>
<dbReference type="RefSeq" id="WP_166053804.1">
    <property type="nucleotide sequence ID" value="NZ_JAAMPJ010000014.1"/>
</dbReference>
<organism evidence="2 3">
    <name type="scientific">Lentzea alba</name>
    <dbReference type="NCBI Taxonomy" id="2714351"/>
    <lineage>
        <taxon>Bacteria</taxon>
        <taxon>Bacillati</taxon>
        <taxon>Actinomycetota</taxon>
        <taxon>Actinomycetes</taxon>
        <taxon>Pseudonocardiales</taxon>
        <taxon>Pseudonocardiaceae</taxon>
        <taxon>Lentzea</taxon>
    </lineage>
</organism>
<dbReference type="EMBL" id="JAAMPJ010000014">
    <property type="protein sequence ID" value="NGY65007.1"/>
    <property type="molecule type" value="Genomic_DNA"/>
</dbReference>
<reference evidence="2 3" key="1">
    <citation type="submission" date="2020-03" db="EMBL/GenBank/DDBJ databases">
        <title>Isolation and identification of active actinomycetes.</title>
        <authorList>
            <person name="Sun X."/>
        </authorList>
    </citation>
    <scope>NUCLEOTIDE SEQUENCE [LARGE SCALE GENOMIC DNA]</scope>
    <source>
        <strain evidence="2 3">NEAU-D13</strain>
    </source>
</reference>
<name>A0A7C9RX21_9PSEU</name>
<accession>A0A7C9RX21</accession>
<dbReference type="AlphaFoldDB" id="A0A7C9RX21"/>
<feature type="transmembrane region" description="Helical" evidence="1">
    <location>
        <begin position="66"/>
        <end position="87"/>
    </location>
</feature>
<evidence type="ECO:0000256" key="1">
    <source>
        <dbReference type="SAM" id="Phobius"/>
    </source>
</evidence>
<dbReference type="Proteomes" id="UP000481360">
    <property type="component" value="Unassembled WGS sequence"/>
</dbReference>
<keyword evidence="1" id="KW-0472">Membrane</keyword>
<evidence type="ECO:0000313" key="2">
    <source>
        <dbReference type="EMBL" id="NGY65007.1"/>
    </source>
</evidence>
<feature type="transmembrane region" description="Helical" evidence="1">
    <location>
        <begin position="12"/>
        <end position="33"/>
    </location>
</feature>
<comment type="caution">
    <text evidence="2">The sequence shown here is derived from an EMBL/GenBank/DDBJ whole genome shotgun (WGS) entry which is preliminary data.</text>
</comment>
<evidence type="ECO:0000313" key="3">
    <source>
        <dbReference type="Proteomes" id="UP000481360"/>
    </source>
</evidence>
<keyword evidence="3" id="KW-1185">Reference proteome</keyword>